<proteinExistence type="predicted"/>
<dbReference type="InterPro" id="IPR032710">
    <property type="entry name" value="NTF2-like_dom_sf"/>
</dbReference>
<dbReference type="KEGG" id="mcad:Pan265_27860"/>
<protein>
    <recommendedName>
        <fullName evidence="4">DUF4440 domain-containing protein</fullName>
    </recommendedName>
</protein>
<evidence type="ECO:0008006" key="4">
    <source>
        <dbReference type="Google" id="ProtNLM"/>
    </source>
</evidence>
<evidence type="ECO:0000256" key="1">
    <source>
        <dbReference type="SAM" id="Phobius"/>
    </source>
</evidence>
<sequence>MIDTLRVLFLEEPWPVVVASVALAAIAFLIARALQRTRAGIILAMGCLDIAFIALILSFAITTDHEHVNARLDQLLQLATDTDNPEFNHAADDNLTILAPGPTVIYQRPELDDWAQSITDKYGIRRHRVWSQTTTFPSPDTATTQAEIRTYVETMPTPARTYWDIHWHRTPDGWKAIEMHWTGSADGTPGPGSI</sequence>
<keyword evidence="1" id="KW-0812">Transmembrane</keyword>
<dbReference type="EMBL" id="CP036280">
    <property type="protein sequence ID" value="QDU72910.1"/>
    <property type="molecule type" value="Genomic_DNA"/>
</dbReference>
<dbReference type="SUPFAM" id="SSF54427">
    <property type="entry name" value="NTF2-like"/>
    <property type="match status" value="1"/>
</dbReference>
<reference evidence="2 3" key="1">
    <citation type="submission" date="2019-02" db="EMBL/GenBank/DDBJ databases">
        <title>Deep-cultivation of Planctomycetes and their phenomic and genomic characterization uncovers novel biology.</title>
        <authorList>
            <person name="Wiegand S."/>
            <person name="Jogler M."/>
            <person name="Boedeker C."/>
            <person name="Pinto D."/>
            <person name="Vollmers J."/>
            <person name="Rivas-Marin E."/>
            <person name="Kohn T."/>
            <person name="Peeters S.H."/>
            <person name="Heuer A."/>
            <person name="Rast P."/>
            <person name="Oberbeckmann S."/>
            <person name="Bunk B."/>
            <person name="Jeske O."/>
            <person name="Meyerdierks A."/>
            <person name="Storesund J.E."/>
            <person name="Kallscheuer N."/>
            <person name="Luecker S."/>
            <person name="Lage O.M."/>
            <person name="Pohl T."/>
            <person name="Merkel B.J."/>
            <person name="Hornburger P."/>
            <person name="Mueller R.-W."/>
            <person name="Bruemmer F."/>
            <person name="Labrenz M."/>
            <person name="Spormann A.M."/>
            <person name="Op den Camp H."/>
            <person name="Overmann J."/>
            <person name="Amann R."/>
            <person name="Jetten M.S.M."/>
            <person name="Mascher T."/>
            <person name="Medema M.H."/>
            <person name="Devos D.P."/>
            <person name="Kaster A.-K."/>
            <person name="Ovreas L."/>
            <person name="Rohde M."/>
            <person name="Galperin M.Y."/>
            <person name="Jogler C."/>
        </authorList>
    </citation>
    <scope>NUCLEOTIDE SEQUENCE [LARGE SCALE GENOMIC DNA]</scope>
    <source>
        <strain evidence="2 3">Pan265</strain>
    </source>
</reference>
<organism evidence="2 3">
    <name type="scientific">Mucisphaera calidilacus</name>
    <dbReference type="NCBI Taxonomy" id="2527982"/>
    <lineage>
        <taxon>Bacteria</taxon>
        <taxon>Pseudomonadati</taxon>
        <taxon>Planctomycetota</taxon>
        <taxon>Phycisphaerae</taxon>
        <taxon>Phycisphaerales</taxon>
        <taxon>Phycisphaeraceae</taxon>
        <taxon>Mucisphaera</taxon>
    </lineage>
</organism>
<accession>A0A518C123</accession>
<feature type="transmembrane region" description="Helical" evidence="1">
    <location>
        <begin position="41"/>
        <end position="61"/>
    </location>
</feature>
<keyword evidence="1" id="KW-0472">Membrane</keyword>
<feature type="transmembrane region" description="Helical" evidence="1">
    <location>
        <begin position="14"/>
        <end position="34"/>
    </location>
</feature>
<dbReference type="AlphaFoldDB" id="A0A518C123"/>
<name>A0A518C123_9BACT</name>
<keyword evidence="1" id="KW-1133">Transmembrane helix</keyword>
<dbReference type="RefSeq" id="WP_145447057.1">
    <property type="nucleotide sequence ID" value="NZ_CP036280.1"/>
</dbReference>
<dbReference type="Proteomes" id="UP000320386">
    <property type="component" value="Chromosome"/>
</dbReference>
<gene>
    <name evidence="2" type="ORF">Pan265_27860</name>
</gene>
<evidence type="ECO:0000313" key="3">
    <source>
        <dbReference type="Proteomes" id="UP000320386"/>
    </source>
</evidence>
<keyword evidence="3" id="KW-1185">Reference proteome</keyword>
<evidence type="ECO:0000313" key="2">
    <source>
        <dbReference type="EMBL" id="QDU72910.1"/>
    </source>
</evidence>